<dbReference type="EMBL" id="BMPG01000005">
    <property type="protein sequence ID" value="GGL70755.1"/>
    <property type="molecule type" value="Genomic_DNA"/>
</dbReference>
<reference evidence="1" key="1">
    <citation type="journal article" date="2014" name="Int. J. Syst. Evol. Microbiol.">
        <title>Complete genome sequence of Corynebacterium casei LMG S-19264T (=DSM 44701T), isolated from a smear-ripened cheese.</title>
        <authorList>
            <consortium name="US DOE Joint Genome Institute (JGI-PGF)"/>
            <person name="Walter F."/>
            <person name="Albersmeier A."/>
            <person name="Kalinowski J."/>
            <person name="Ruckert C."/>
        </authorList>
    </citation>
    <scope>NUCLEOTIDE SEQUENCE</scope>
    <source>
        <strain evidence="1">JCM 19596</strain>
    </source>
</reference>
<accession>A0A830FAM1</accession>
<gene>
    <name evidence="1" type="ORF">GCM10009039_31020</name>
</gene>
<comment type="caution">
    <text evidence="1">The sequence shown here is derived from an EMBL/GenBank/DDBJ whole genome shotgun (WGS) entry which is preliminary data.</text>
</comment>
<protein>
    <recommendedName>
        <fullName evidence="3">Rubrerythrin-like domain-containing protein</fullName>
    </recommendedName>
</protein>
<dbReference type="Proteomes" id="UP000607197">
    <property type="component" value="Unassembled WGS sequence"/>
</dbReference>
<dbReference type="AlphaFoldDB" id="A0A830FAM1"/>
<evidence type="ECO:0000313" key="1">
    <source>
        <dbReference type="EMBL" id="GGL70755.1"/>
    </source>
</evidence>
<sequence>MSHEMSVLNRVTTRLDSLAADSHCECLVCGARYESQPLNCAACGSTRFEN</sequence>
<name>A0A830FAM1_9EURY</name>
<keyword evidence="2" id="KW-1185">Reference proteome</keyword>
<reference evidence="1" key="2">
    <citation type="submission" date="2020-09" db="EMBL/GenBank/DDBJ databases">
        <authorList>
            <person name="Sun Q."/>
            <person name="Ohkuma M."/>
        </authorList>
    </citation>
    <scope>NUCLEOTIDE SEQUENCE</scope>
    <source>
        <strain evidence="1">JCM 19596</strain>
    </source>
</reference>
<evidence type="ECO:0008006" key="3">
    <source>
        <dbReference type="Google" id="ProtNLM"/>
    </source>
</evidence>
<organism evidence="1 2">
    <name type="scientific">Halocalculus aciditolerans</name>
    <dbReference type="NCBI Taxonomy" id="1383812"/>
    <lineage>
        <taxon>Archaea</taxon>
        <taxon>Methanobacteriati</taxon>
        <taxon>Methanobacteriota</taxon>
        <taxon>Stenosarchaea group</taxon>
        <taxon>Halobacteria</taxon>
        <taxon>Halobacteriales</taxon>
        <taxon>Halobacteriaceae</taxon>
        <taxon>Halocalculus</taxon>
    </lineage>
</organism>
<evidence type="ECO:0000313" key="2">
    <source>
        <dbReference type="Proteomes" id="UP000607197"/>
    </source>
</evidence>
<proteinExistence type="predicted"/>